<proteinExistence type="predicted"/>
<sequence>MDVDSTPHTLQDVNRAKRQRTGSVASVCDSLGKAILQNSVPMWQTVSEGAFGGIVSIRFNQPVNFDTNPPMCSEATGFIVDAKRGIILTNRHVVGSGPFVGEAIMHDHEEVSVKAIYRDPIHDFGFLQFDPSKVKYMKLVEIRLAPENARVGIDVRVIGNDAGEKLSILAGSISRVDRNVPEYGTMTYNDLNTFYLQAASSLSGGSSGSPVIDINGDAIALQAGGRSEEATNYFLPLDRVKRALEMIQAGKPVLRGSMQTLFTYVPFDEVRRMGLPEETEVMVRKIRPEGIGMLVVRTLLPEGPGEVAGIEEGDVLISINGEVVTHFVPLEEYMDDNIGDTLVLQVARDKKIININVKVDDMHALTPSQFVTFGGGVVHDFSYQLAYTYNLPVRGVFVASAVDLLQNNPCAEGVIIDSIDSKPIRNIEDFVSVMKTIPDRASISLEHYSIED</sequence>
<protein>
    <submittedName>
        <fullName evidence="1">Uncharacterized protein</fullName>
    </submittedName>
</protein>
<dbReference type="Proteomes" id="UP001150581">
    <property type="component" value="Unassembled WGS sequence"/>
</dbReference>
<dbReference type="EMBL" id="JANBPG010001794">
    <property type="protein sequence ID" value="KAJ1888252.1"/>
    <property type="molecule type" value="Genomic_DNA"/>
</dbReference>
<keyword evidence="2" id="KW-1185">Reference proteome</keyword>
<organism evidence="1 2">
    <name type="scientific">Kickxella alabastrina</name>
    <dbReference type="NCBI Taxonomy" id="61397"/>
    <lineage>
        <taxon>Eukaryota</taxon>
        <taxon>Fungi</taxon>
        <taxon>Fungi incertae sedis</taxon>
        <taxon>Zoopagomycota</taxon>
        <taxon>Kickxellomycotina</taxon>
        <taxon>Kickxellomycetes</taxon>
        <taxon>Kickxellales</taxon>
        <taxon>Kickxellaceae</taxon>
        <taxon>Kickxella</taxon>
    </lineage>
</organism>
<evidence type="ECO:0000313" key="1">
    <source>
        <dbReference type="EMBL" id="KAJ1888252.1"/>
    </source>
</evidence>
<gene>
    <name evidence="1" type="ORF">LPJ66_008668</name>
</gene>
<evidence type="ECO:0000313" key="2">
    <source>
        <dbReference type="Proteomes" id="UP001150581"/>
    </source>
</evidence>
<accession>A0ACC1I5N9</accession>
<reference evidence="1" key="1">
    <citation type="submission" date="2022-07" db="EMBL/GenBank/DDBJ databases">
        <title>Phylogenomic reconstructions and comparative analyses of Kickxellomycotina fungi.</title>
        <authorList>
            <person name="Reynolds N.K."/>
            <person name="Stajich J.E."/>
            <person name="Barry K."/>
            <person name="Grigoriev I.V."/>
            <person name="Crous P."/>
            <person name="Smith M.E."/>
        </authorList>
    </citation>
    <scope>NUCLEOTIDE SEQUENCE</scope>
    <source>
        <strain evidence="1">Benny 63K</strain>
    </source>
</reference>
<comment type="caution">
    <text evidence="1">The sequence shown here is derived from an EMBL/GenBank/DDBJ whole genome shotgun (WGS) entry which is preliminary data.</text>
</comment>
<name>A0ACC1I5N9_9FUNG</name>
<feature type="non-terminal residue" evidence="1">
    <location>
        <position position="452"/>
    </location>
</feature>